<accession>A0A851GSI2</accession>
<comment type="caution">
    <text evidence="1">The sequence shown here is derived from an EMBL/GenBank/DDBJ whole genome shotgun (WGS) entry which is preliminary data.</text>
</comment>
<name>A0A851GSI2_9BACT</name>
<reference evidence="1 2" key="1">
    <citation type="submission" date="2020-07" db="EMBL/GenBank/DDBJ databases">
        <title>Roseicoccus Jingziensis gen. nov., sp. nov., isolated from coastal seawater.</title>
        <authorList>
            <person name="Feng X."/>
        </authorList>
    </citation>
    <scope>NUCLEOTIDE SEQUENCE [LARGE SCALE GENOMIC DNA]</scope>
    <source>
        <strain evidence="1 2">N1E253</strain>
    </source>
</reference>
<organism evidence="1 2">
    <name type="scientific">Oceaniferula marina</name>
    <dbReference type="NCBI Taxonomy" id="2748318"/>
    <lineage>
        <taxon>Bacteria</taxon>
        <taxon>Pseudomonadati</taxon>
        <taxon>Verrucomicrobiota</taxon>
        <taxon>Verrucomicrobiia</taxon>
        <taxon>Verrucomicrobiales</taxon>
        <taxon>Verrucomicrobiaceae</taxon>
        <taxon>Oceaniferula</taxon>
    </lineage>
</organism>
<dbReference type="RefSeq" id="WP_178935160.1">
    <property type="nucleotide sequence ID" value="NZ_JACBAZ010000028.1"/>
</dbReference>
<sequence length="172" mass="19989">MQQWLTIAEVNARYEDIGLPDDWAVEPNLEVRDRYFQRYSEARKKIFQEHIDTLPKQEQRSIGIGEHPSQSHSRGKEARVIADELEADLIDEGIDFVKKVEVGAYHGDRIIFGYLIKSGVSLSKAETLLPFYYRGFETRCRVLSNNEANKSQHPTASSFWARFFSWFTKSKL</sequence>
<dbReference type="EMBL" id="JACBAZ010000028">
    <property type="protein sequence ID" value="NWK57740.1"/>
    <property type="molecule type" value="Genomic_DNA"/>
</dbReference>
<keyword evidence="2" id="KW-1185">Reference proteome</keyword>
<dbReference type="Proteomes" id="UP000557872">
    <property type="component" value="Unassembled WGS sequence"/>
</dbReference>
<evidence type="ECO:0000313" key="1">
    <source>
        <dbReference type="EMBL" id="NWK57740.1"/>
    </source>
</evidence>
<dbReference type="AlphaFoldDB" id="A0A851GSI2"/>
<gene>
    <name evidence="1" type="ORF">HW115_19130</name>
</gene>
<protein>
    <submittedName>
        <fullName evidence="1">Uncharacterized protein</fullName>
    </submittedName>
</protein>
<evidence type="ECO:0000313" key="2">
    <source>
        <dbReference type="Proteomes" id="UP000557872"/>
    </source>
</evidence>
<proteinExistence type="predicted"/>